<sequence>MTTGLPEDLQKVSDTHKTAVINNQLLRFRVDIAILQETGLPDLGTFVKESILFFKQQKGVDEAREHAVGFACEDLSAEVVFMPQTSIPHKTPRICSAIRKIQTIPNGKQLVILGDFNARVGADHDFWPGCLGHYGVGNMNENRQRLLEICMLHRPCVTNTFFQSVFWRHPRSGRWHQIDLIITRRTLLRNVLSIWSFQSADCDTDHSLVCSNLKLQPKTMHCTKPPINATATQLPAMIDAFFKSSTDS</sequence>
<dbReference type="Gene3D" id="3.60.10.10">
    <property type="entry name" value="Endonuclease/exonuclease/phosphatase"/>
    <property type="match status" value="1"/>
</dbReference>
<protein>
    <recommendedName>
        <fullName evidence="2">Endonuclease/exonuclease/phosphatase domain-containing protein</fullName>
    </recommendedName>
</protein>
<evidence type="ECO:0000313" key="1">
    <source>
        <dbReference type="EMBL" id="KOF77197.1"/>
    </source>
</evidence>
<dbReference type="STRING" id="37653.A0A0L8GJL8"/>
<dbReference type="OrthoDB" id="6151446at2759"/>
<organism evidence="1">
    <name type="scientific">Octopus bimaculoides</name>
    <name type="common">California two-spotted octopus</name>
    <dbReference type="NCBI Taxonomy" id="37653"/>
    <lineage>
        <taxon>Eukaryota</taxon>
        <taxon>Metazoa</taxon>
        <taxon>Spiralia</taxon>
        <taxon>Lophotrochozoa</taxon>
        <taxon>Mollusca</taxon>
        <taxon>Cephalopoda</taxon>
        <taxon>Coleoidea</taxon>
        <taxon>Octopodiformes</taxon>
        <taxon>Octopoda</taxon>
        <taxon>Incirrata</taxon>
        <taxon>Octopodidae</taxon>
        <taxon>Octopus</taxon>
    </lineage>
</organism>
<reference evidence="1" key="1">
    <citation type="submission" date="2015-07" db="EMBL/GenBank/DDBJ databases">
        <title>MeaNS - Measles Nucleotide Surveillance Program.</title>
        <authorList>
            <person name="Tran T."/>
            <person name="Druce J."/>
        </authorList>
    </citation>
    <scope>NUCLEOTIDE SEQUENCE</scope>
    <source>
        <strain evidence="1">UCB-OBI-ISO-001</strain>
        <tissue evidence="1">Gonad</tissue>
    </source>
</reference>
<evidence type="ECO:0008006" key="2">
    <source>
        <dbReference type="Google" id="ProtNLM"/>
    </source>
</evidence>
<gene>
    <name evidence="1" type="ORF">OCBIM_22032389mg</name>
</gene>
<dbReference type="PANTHER" id="PTHR23227:SF85">
    <property type="entry name" value="CRANIOFACIAL DEVELOPMENT PROTEIN 2"/>
    <property type="match status" value="1"/>
</dbReference>
<dbReference type="PANTHER" id="PTHR23227">
    <property type="entry name" value="BUCENTAUR RELATED"/>
    <property type="match status" value="1"/>
</dbReference>
<dbReference type="EMBL" id="KQ421529">
    <property type="protein sequence ID" value="KOF77197.1"/>
    <property type="molecule type" value="Genomic_DNA"/>
</dbReference>
<dbReference type="AlphaFoldDB" id="A0A0L8GJL8"/>
<dbReference type="InterPro" id="IPR036691">
    <property type="entry name" value="Endo/exonu/phosph_ase_sf"/>
</dbReference>
<name>A0A0L8GJL8_OCTBM</name>
<proteinExistence type="predicted"/>
<accession>A0A0L8GJL8</accession>
<dbReference type="InterPro" id="IPR027124">
    <property type="entry name" value="Swc5/CFDP1/2"/>
</dbReference>
<dbReference type="SUPFAM" id="SSF56219">
    <property type="entry name" value="DNase I-like"/>
    <property type="match status" value="1"/>
</dbReference>